<gene>
    <name evidence="1" type="ORF">METZ01_LOCUS100037</name>
</gene>
<proteinExistence type="predicted"/>
<name>A0A381W5L2_9ZZZZ</name>
<organism evidence="1">
    <name type="scientific">marine metagenome</name>
    <dbReference type="NCBI Taxonomy" id="408172"/>
    <lineage>
        <taxon>unclassified sequences</taxon>
        <taxon>metagenomes</taxon>
        <taxon>ecological metagenomes</taxon>
    </lineage>
</organism>
<protein>
    <submittedName>
        <fullName evidence="1">Uncharacterized protein</fullName>
    </submittedName>
</protein>
<sequence>MDLKFKYCQMLNKIIALFLYSFCVCFVGRAYIYANPDVWVKARITYYFEDHLVTQLNYLWNFDDFFSSRTIVKYDRNSDGIFESEELALLQREIFDPLSQFNYHVNIWKEGNKLKKIMAKNFKARIQTKKLVFDFSIPLMPPADPGEGPLITSLFDKKLVLDFSLFKKKFLIVKGFMRPSCKFQIKRGKRSQNFSQIVTLKCSKK</sequence>
<dbReference type="AlphaFoldDB" id="A0A381W5L2"/>
<dbReference type="EMBL" id="UINC01010623">
    <property type="protein sequence ID" value="SVA47183.1"/>
    <property type="molecule type" value="Genomic_DNA"/>
</dbReference>
<dbReference type="Pfam" id="PF06226">
    <property type="entry name" value="DUF1007"/>
    <property type="match status" value="1"/>
</dbReference>
<evidence type="ECO:0000313" key="1">
    <source>
        <dbReference type="EMBL" id="SVA47183.1"/>
    </source>
</evidence>
<dbReference type="InterPro" id="IPR010412">
    <property type="entry name" value="DUF1007"/>
</dbReference>
<reference evidence="1" key="1">
    <citation type="submission" date="2018-05" db="EMBL/GenBank/DDBJ databases">
        <authorList>
            <person name="Lanie J.A."/>
            <person name="Ng W.-L."/>
            <person name="Kazmierczak K.M."/>
            <person name="Andrzejewski T.M."/>
            <person name="Davidsen T.M."/>
            <person name="Wayne K.J."/>
            <person name="Tettelin H."/>
            <person name="Glass J.I."/>
            <person name="Rusch D."/>
            <person name="Podicherti R."/>
            <person name="Tsui H.-C.T."/>
            <person name="Winkler M.E."/>
        </authorList>
    </citation>
    <scope>NUCLEOTIDE SEQUENCE</scope>
</reference>
<accession>A0A381W5L2</accession>